<evidence type="ECO:0000256" key="11">
    <source>
        <dbReference type="ARBA" id="ARBA00023180"/>
    </source>
</evidence>
<keyword evidence="8 12" id="KW-0067">ATP-binding</keyword>
<comment type="subcellular location">
    <subcellularLocation>
        <location evidence="1">Membrane</location>
        <topology evidence="1">Single-pass type I membrane protein</topology>
    </subcellularLocation>
</comment>
<evidence type="ECO:0000256" key="8">
    <source>
        <dbReference type="ARBA" id="ARBA00022840"/>
    </source>
</evidence>
<accession>A0ABQ5AE44</accession>
<evidence type="ECO:0000313" key="16">
    <source>
        <dbReference type="EMBL" id="GJS99258.1"/>
    </source>
</evidence>
<keyword evidence="3" id="KW-0808">Transferase</keyword>
<evidence type="ECO:0000256" key="1">
    <source>
        <dbReference type="ARBA" id="ARBA00004479"/>
    </source>
</evidence>
<proteinExistence type="inferred from homology"/>
<keyword evidence="6 12" id="KW-0547">Nucleotide-binding</keyword>
<evidence type="ECO:0000256" key="4">
    <source>
        <dbReference type="ARBA" id="ARBA00022692"/>
    </source>
</evidence>
<name>A0ABQ5AE44_9ASTR</name>
<keyword evidence="5" id="KW-0732">Signal</keyword>
<dbReference type="InterPro" id="IPR008271">
    <property type="entry name" value="Ser/Thr_kinase_AS"/>
</dbReference>
<evidence type="ECO:0000313" key="17">
    <source>
        <dbReference type="Proteomes" id="UP001151760"/>
    </source>
</evidence>
<evidence type="ECO:0000256" key="5">
    <source>
        <dbReference type="ARBA" id="ARBA00022729"/>
    </source>
</evidence>
<reference evidence="16" key="2">
    <citation type="submission" date="2022-01" db="EMBL/GenBank/DDBJ databases">
        <authorList>
            <person name="Yamashiro T."/>
            <person name="Shiraishi A."/>
            <person name="Satake H."/>
            <person name="Nakayama K."/>
        </authorList>
    </citation>
    <scope>NUCLEOTIDE SEQUENCE</scope>
</reference>
<keyword evidence="11" id="KW-0325">Glycoprotein</keyword>
<evidence type="ECO:0000256" key="3">
    <source>
        <dbReference type="ARBA" id="ARBA00022679"/>
    </source>
</evidence>
<comment type="caution">
    <text evidence="16">The sequence shown here is derived from an EMBL/GenBank/DDBJ whole genome shotgun (WGS) entry which is preliminary data.</text>
</comment>
<evidence type="ECO:0000259" key="15">
    <source>
        <dbReference type="PROSITE" id="PS50011"/>
    </source>
</evidence>
<dbReference type="InterPro" id="IPR017441">
    <property type="entry name" value="Protein_kinase_ATP_BS"/>
</dbReference>
<protein>
    <submittedName>
        <fullName evidence="16">Leaf rust 10 disease-resistance locus receptor-like protein kinase-like 2.4 protein</fullName>
    </submittedName>
</protein>
<organism evidence="16 17">
    <name type="scientific">Tanacetum coccineum</name>
    <dbReference type="NCBI Taxonomy" id="301880"/>
    <lineage>
        <taxon>Eukaryota</taxon>
        <taxon>Viridiplantae</taxon>
        <taxon>Streptophyta</taxon>
        <taxon>Embryophyta</taxon>
        <taxon>Tracheophyta</taxon>
        <taxon>Spermatophyta</taxon>
        <taxon>Magnoliopsida</taxon>
        <taxon>eudicotyledons</taxon>
        <taxon>Gunneridae</taxon>
        <taxon>Pentapetalae</taxon>
        <taxon>asterids</taxon>
        <taxon>campanulids</taxon>
        <taxon>Asterales</taxon>
        <taxon>Asteraceae</taxon>
        <taxon>Asteroideae</taxon>
        <taxon>Anthemideae</taxon>
        <taxon>Anthemidinae</taxon>
        <taxon>Tanacetum</taxon>
    </lineage>
</organism>
<gene>
    <name evidence="16" type="ORF">Tco_0820428</name>
</gene>
<dbReference type="InterPro" id="IPR045874">
    <property type="entry name" value="LRK10/LRL21-25-like"/>
</dbReference>
<dbReference type="PROSITE" id="PS00107">
    <property type="entry name" value="PROTEIN_KINASE_ATP"/>
    <property type="match status" value="1"/>
</dbReference>
<keyword evidence="7" id="KW-0418">Kinase</keyword>
<dbReference type="SMART" id="SM00220">
    <property type="entry name" value="S_TKc"/>
    <property type="match status" value="1"/>
</dbReference>
<feature type="domain" description="Protein kinase" evidence="15">
    <location>
        <begin position="170"/>
        <end position="443"/>
    </location>
</feature>
<dbReference type="Proteomes" id="UP001151760">
    <property type="component" value="Unassembled WGS sequence"/>
</dbReference>
<dbReference type="PROSITE" id="PS50011">
    <property type="entry name" value="PROTEIN_KINASE_DOM"/>
    <property type="match status" value="1"/>
</dbReference>
<evidence type="ECO:0000256" key="9">
    <source>
        <dbReference type="ARBA" id="ARBA00022989"/>
    </source>
</evidence>
<dbReference type="Pfam" id="PF14380">
    <property type="entry name" value="WAK_assoc"/>
    <property type="match status" value="1"/>
</dbReference>
<dbReference type="PANTHER" id="PTHR27009">
    <property type="entry name" value="RUST RESISTANCE KINASE LR10-RELATED"/>
    <property type="match status" value="1"/>
</dbReference>
<feature type="binding site" evidence="12">
    <location>
        <position position="198"/>
    </location>
    <ligand>
        <name>ATP</name>
        <dbReference type="ChEBI" id="CHEBI:30616"/>
    </ligand>
</feature>
<evidence type="ECO:0000256" key="2">
    <source>
        <dbReference type="ARBA" id="ARBA00022527"/>
    </source>
</evidence>
<dbReference type="SUPFAM" id="SSF56112">
    <property type="entry name" value="Protein kinase-like (PK-like)"/>
    <property type="match status" value="1"/>
</dbReference>
<sequence>MNASLLFGCPVSFNVLGIGSIFCSNNGVGPIFLVPGIQGPGICNTSVIVPFPIGFTNTSGFINTTGSDQILQEGFGVRWKVNGKDCTDCMRSGGQCMYDNVTRLTICSSPSGFSCGIAGIILLLFVIICQIKRLRGAQKTANHQIEKFIRDNGNMAPRRYKYLEIKKMTNSFLEKLGQGGYGSVYKGQLPNGKLVAVKLLDDATGDGEDFINEVASISKTSHVNIVTLLGFCIEGKKRALMYEFMPNGSLDKFLQADGSRLHWDTLFLIAKGIARGLEYLHRGCNTRIVHFDIKPHNILLDEEFVPKISDFGLAKLCRKKESIVSEMGVRGTAGYMAPEVFLTGLGGPSHKSDVYSYGMMVLEMTGARKNNNANLTSTDETYFPDLIHKRVETGDKLGVDGVTTEEEDELTRKMVTVGLWCIQSDPSDRPSISKVIEMLEGSFKSLQVPPRHFCWSYLPMPGQGTTTLTTQSSEGLAASQNFSS</sequence>
<reference evidence="16" key="1">
    <citation type="journal article" date="2022" name="Int. J. Mol. Sci.">
        <title>Draft Genome of Tanacetum Coccineum: Genomic Comparison of Closely Related Tanacetum-Family Plants.</title>
        <authorList>
            <person name="Yamashiro T."/>
            <person name="Shiraishi A."/>
            <person name="Nakayama K."/>
            <person name="Satake H."/>
        </authorList>
    </citation>
    <scope>NUCLEOTIDE SEQUENCE</scope>
</reference>
<keyword evidence="17" id="KW-1185">Reference proteome</keyword>
<dbReference type="PROSITE" id="PS00108">
    <property type="entry name" value="PROTEIN_KINASE_ST"/>
    <property type="match status" value="1"/>
</dbReference>
<dbReference type="Pfam" id="PF07714">
    <property type="entry name" value="PK_Tyr_Ser-Thr"/>
    <property type="match status" value="1"/>
</dbReference>
<dbReference type="Gene3D" id="1.10.510.10">
    <property type="entry name" value="Transferase(Phosphotransferase) domain 1"/>
    <property type="match status" value="1"/>
</dbReference>
<evidence type="ECO:0000256" key="12">
    <source>
        <dbReference type="PROSITE-ProRule" id="PRU10141"/>
    </source>
</evidence>
<keyword evidence="2 13" id="KW-0723">Serine/threonine-protein kinase</keyword>
<dbReference type="InterPro" id="IPR032872">
    <property type="entry name" value="WAK_assoc_C"/>
</dbReference>
<dbReference type="InterPro" id="IPR001245">
    <property type="entry name" value="Ser-Thr/Tyr_kinase_cat_dom"/>
</dbReference>
<keyword evidence="4 14" id="KW-0812">Transmembrane</keyword>
<comment type="similarity">
    <text evidence="13">Belongs to the protein kinase superfamily.</text>
</comment>
<evidence type="ECO:0000256" key="6">
    <source>
        <dbReference type="ARBA" id="ARBA00022741"/>
    </source>
</evidence>
<dbReference type="InterPro" id="IPR011009">
    <property type="entry name" value="Kinase-like_dom_sf"/>
</dbReference>
<dbReference type="Gene3D" id="3.30.200.20">
    <property type="entry name" value="Phosphorylase Kinase, domain 1"/>
    <property type="match status" value="1"/>
</dbReference>
<evidence type="ECO:0000256" key="7">
    <source>
        <dbReference type="ARBA" id="ARBA00022777"/>
    </source>
</evidence>
<dbReference type="InterPro" id="IPR000719">
    <property type="entry name" value="Prot_kinase_dom"/>
</dbReference>
<evidence type="ECO:0000256" key="14">
    <source>
        <dbReference type="SAM" id="Phobius"/>
    </source>
</evidence>
<evidence type="ECO:0000256" key="10">
    <source>
        <dbReference type="ARBA" id="ARBA00023136"/>
    </source>
</evidence>
<keyword evidence="10 14" id="KW-0472">Membrane</keyword>
<keyword evidence="9 14" id="KW-1133">Transmembrane helix</keyword>
<dbReference type="EMBL" id="BQNB010012105">
    <property type="protein sequence ID" value="GJS99258.1"/>
    <property type="molecule type" value="Genomic_DNA"/>
</dbReference>
<evidence type="ECO:0000256" key="13">
    <source>
        <dbReference type="RuleBase" id="RU000304"/>
    </source>
</evidence>
<feature type="transmembrane region" description="Helical" evidence="14">
    <location>
        <begin position="111"/>
        <end position="129"/>
    </location>
</feature>